<keyword evidence="2" id="KW-0732">Signal</keyword>
<dbReference type="AlphaFoldDB" id="A0A4Q8Y4G3"/>
<feature type="compositionally biased region" description="Basic and acidic residues" evidence="1">
    <location>
        <begin position="76"/>
        <end position="126"/>
    </location>
</feature>
<proteinExistence type="predicted"/>
<name>A0A4Q8Y4G3_RHILE</name>
<organism evidence="3 4">
    <name type="scientific">Rhizobium leguminosarum</name>
    <dbReference type="NCBI Taxonomy" id="384"/>
    <lineage>
        <taxon>Bacteria</taxon>
        <taxon>Pseudomonadati</taxon>
        <taxon>Pseudomonadota</taxon>
        <taxon>Alphaproteobacteria</taxon>
        <taxon>Hyphomicrobiales</taxon>
        <taxon>Rhizobiaceae</taxon>
        <taxon>Rhizobium/Agrobacterium group</taxon>
        <taxon>Rhizobium</taxon>
    </lineage>
</organism>
<gene>
    <name evidence="3" type="ORF">ELI03_04015</name>
</gene>
<evidence type="ECO:0000313" key="3">
    <source>
        <dbReference type="EMBL" id="TAX70964.1"/>
    </source>
</evidence>
<accession>A0A4Q8Y4G3</accession>
<reference evidence="3 4" key="1">
    <citation type="submission" date="2019-02" db="EMBL/GenBank/DDBJ databases">
        <title>The genomic architecture of introgression among sibling species of bacteria.</title>
        <authorList>
            <person name="Cavassim M.I.A."/>
            <person name="Moeskjaer S."/>
            <person name="Moslemi C."/>
            <person name="Fields B."/>
            <person name="Bachmann A."/>
            <person name="Vilhjalmsson B."/>
            <person name="Schierup M.H."/>
            <person name="Young J.P.W."/>
            <person name="Andersen S.U."/>
        </authorList>
    </citation>
    <scope>NUCLEOTIDE SEQUENCE [LARGE SCALE GENOMIC DNA]</scope>
    <source>
        <strain evidence="3 4">SM145A</strain>
    </source>
</reference>
<dbReference type="EMBL" id="SIPC01000001">
    <property type="protein sequence ID" value="TAX70964.1"/>
    <property type="molecule type" value="Genomic_DNA"/>
</dbReference>
<feature type="chain" id="PRO_5020299394" description="Integral membrane protein" evidence="2">
    <location>
        <begin position="26"/>
        <end position="126"/>
    </location>
</feature>
<evidence type="ECO:0000313" key="4">
    <source>
        <dbReference type="Proteomes" id="UP000293652"/>
    </source>
</evidence>
<dbReference type="Proteomes" id="UP000293652">
    <property type="component" value="Unassembled WGS sequence"/>
</dbReference>
<evidence type="ECO:0000256" key="1">
    <source>
        <dbReference type="SAM" id="MobiDB-lite"/>
    </source>
</evidence>
<evidence type="ECO:0000256" key="2">
    <source>
        <dbReference type="SAM" id="SignalP"/>
    </source>
</evidence>
<feature type="region of interest" description="Disordered" evidence="1">
    <location>
        <begin position="40"/>
        <end position="126"/>
    </location>
</feature>
<feature type="compositionally biased region" description="Basic and acidic residues" evidence="1">
    <location>
        <begin position="40"/>
        <end position="57"/>
    </location>
</feature>
<evidence type="ECO:0008006" key="5">
    <source>
        <dbReference type="Google" id="ProtNLM"/>
    </source>
</evidence>
<dbReference type="RefSeq" id="WP_130667552.1">
    <property type="nucleotide sequence ID" value="NZ_SIJR01000001.1"/>
</dbReference>
<sequence>MSVIQYALRSAIVLTMLSPGIPASAALSGKLDSAAGTTRLEQRNDLVAKKGADDKPGHTRRGRGRDDGPNHAFLLKLEETQVARRGADDKPGHVRHGRGTDDQPGHNRHDRGSDDAAGDDHGGHRS</sequence>
<comment type="caution">
    <text evidence="3">The sequence shown here is derived from an EMBL/GenBank/DDBJ whole genome shotgun (WGS) entry which is preliminary data.</text>
</comment>
<protein>
    <recommendedName>
        <fullName evidence="5">Integral membrane protein</fullName>
    </recommendedName>
</protein>
<feature type="signal peptide" evidence="2">
    <location>
        <begin position="1"/>
        <end position="25"/>
    </location>
</feature>